<name>A0A2J8XLG4_PONAB</name>
<reference evidence="1" key="1">
    <citation type="submission" date="2017-12" db="EMBL/GenBank/DDBJ databases">
        <title>High-resolution comparative analysis of great ape genomes.</title>
        <authorList>
            <person name="Pollen A."/>
            <person name="Hastie A."/>
            <person name="Hormozdiari F."/>
            <person name="Dougherty M."/>
            <person name="Liu R."/>
            <person name="Chaisson M."/>
            <person name="Hoppe E."/>
            <person name="Hill C."/>
            <person name="Pang A."/>
            <person name="Hillier L."/>
            <person name="Baker C."/>
            <person name="Armstrong J."/>
            <person name="Shendure J."/>
            <person name="Paten B."/>
            <person name="Wilson R."/>
            <person name="Chao H."/>
            <person name="Schneider V."/>
            <person name="Ventura M."/>
            <person name="Kronenberg Z."/>
            <person name="Murali S."/>
            <person name="Gordon D."/>
            <person name="Cantsilieris S."/>
            <person name="Munson K."/>
            <person name="Nelson B."/>
            <person name="Raja A."/>
            <person name="Underwood J."/>
            <person name="Diekhans M."/>
            <person name="Fiddes I."/>
            <person name="Haussler D."/>
            <person name="Eichler E."/>
        </authorList>
    </citation>
    <scope>NUCLEOTIDE SEQUENCE [LARGE SCALE GENOMIC DNA]</scope>
    <source>
        <strain evidence="1">Susie</strain>
    </source>
</reference>
<proteinExistence type="predicted"/>
<dbReference type="AlphaFoldDB" id="A0A2J8XLG4"/>
<sequence length="64" mass="6926">MGPDMAGDIQATVGCHGVGESWPEELDNLELNIVRDCRVASAVASCHPLLPVPFTKITLVFYQL</sequence>
<accession>A0A2J8XLG4</accession>
<organism evidence="1">
    <name type="scientific">Pongo abelii</name>
    <name type="common">Sumatran orangutan</name>
    <name type="synonym">Pongo pygmaeus abelii</name>
    <dbReference type="NCBI Taxonomy" id="9601"/>
    <lineage>
        <taxon>Eukaryota</taxon>
        <taxon>Metazoa</taxon>
        <taxon>Chordata</taxon>
        <taxon>Craniata</taxon>
        <taxon>Vertebrata</taxon>
        <taxon>Euteleostomi</taxon>
        <taxon>Mammalia</taxon>
        <taxon>Eutheria</taxon>
        <taxon>Euarchontoglires</taxon>
        <taxon>Primates</taxon>
        <taxon>Haplorrhini</taxon>
        <taxon>Catarrhini</taxon>
        <taxon>Hominidae</taxon>
        <taxon>Pongo</taxon>
    </lineage>
</organism>
<gene>
    <name evidence="1" type="ORF">CR201_G0001157</name>
</gene>
<comment type="caution">
    <text evidence="1">The sequence shown here is derived from an EMBL/GenBank/DDBJ whole genome shotgun (WGS) entry which is preliminary data.</text>
</comment>
<evidence type="ECO:0000313" key="1">
    <source>
        <dbReference type="EMBL" id="PNJ82877.1"/>
    </source>
</evidence>
<protein>
    <submittedName>
        <fullName evidence="1">KCTD10 isoform 5</fullName>
    </submittedName>
</protein>
<dbReference type="EMBL" id="NDHI03003364">
    <property type="protein sequence ID" value="PNJ82877.1"/>
    <property type="molecule type" value="Genomic_DNA"/>
</dbReference>